<dbReference type="AlphaFoldDB" id="A0A6C0HP09"/>
<evidence type="ECO:0008006" key="3">
    <source>
        <dbReference type="Google" id="ProtNLM"/>
    </source>
</evidence>
<evidence type="ECO:0000313" key="2">
    <source>
        <dbReference type="EMBL" id="QHT81835.1"/>
    </source>
</evidence>
<feature type="compositionally biased region" description="Basic residues" evidence="1">
    <location>
        <begin position="12"/>
        <end position="24"/>
    </location>
</feature>
<reference evidence="2" key="1">
    <citation type="journal article" date="2020" name="Nature">
        <title>Giant virus diversity and host interactions through global metagenomics.</title>
        <authorList>
            <person name="Schulz F."/>
            <person name="Roux S."/>
            <person name="Paez-Espino D."/>
            <person name="Jungbluth S."/>
            <person name="Walsh D.A."/>
            <person name="Denef V.J."/>
            <person name="McMahon K.D."/>
            <person name="Konstantinidis K.T."/>
            <person name="Eloe-Fadrosh E.A."/>
            <person name="Kyrpides N.C."/>
            <person name="Woyke T."/>
        </authorList>
    </citation>
    <scope>NUCLEOTIDE SEQUENCE</scope>
    <source>
        <strain evidence="2">GVMAG-M-3300023184-160</strain>
    </source>
</reference>
<sequence length="277" mass="32877">MINEMDEPMEKIHKKRGRKPKGGKIVKNDTKINVHNPNHTNVILHLKCRISDIPSFQDMTKYNPDLCTIEPFEEDHTFGTYNAAEPMVQDKREMSKGDRQKKEIYHKLADLETQLHNNQVNQKSACFWCTCDFDTPTIYIPSLFFKGKYNVYGCFCTPECACSHLFKENIDQTIKYERYQLLNLLYSKVYQYERNIKFAPNPLYLLDKYMGNLTIEEYRQLLTYDRVMLVLDKPLTKIYPELHEDNNEFETVYDNKLNLKRNHKVEKHQAISNVFHA</sequence>
<accession>A0A6C0HP09</accession>
<proteinExistence type="predicted"/>
<name>A0A6C0HP09_9ZZZZ</name>
<protein>
    <recommendedName>
        <fullName evidence="3">MYM-type domain-containing protein</fullName>
    </recommendedName>
</protein>
<evidence type="ECO:0000256" key="1">
    <source>
        <dbReference type="SAM" id="MobiDB-lite"/>
    </source>
</evidence>
<dbReference type="EMBL" id="MN739993">
    <property type="protein sequence ID" value="QHT81835.1"/>
    <property type="molecule type" value="Genomic_DNA"/>
</dbReference>
<feature type="region of interest" description="Disordered" evidence="1">
    <location>
        <begin position="1"/>
        <end position="25"/>
    </location>
</feature>
<organism evidence="2">
    <name type="scientific">viral metagenome</name>
    <dbReference type="NCBI Taxonomy" id="1070528"/>
    <lineage>
        <taxon>unclassified sequences</taxon>
        <taxon>metagenomes</taxon>
        <taxon>organismal metagenomes</taxon>
    </lineage>
</organism>